<evidence type="ECO:0000313" key="3">
    <source>
        <dbReference type="Proteomes" id="UP000784294"/>
    </source>
</evidence>
<keyword evidence="3" id="KW-1185">Reference proteome</keyword>
<protein>
    <submittedName>
        <fullName evidence="2">Uncharacterized protein</fullName>
    </submittedName>
</protein>
<organism evidence="2 3">
    <name type="scientific">Protopolystoma xenopodis</name>
    <dbReference type="NCBI Taxonomy" id="117903"/>
    <lineage>
        <taxon>Eukaryota</taxon>
        <taxon>Metazoa</taxon>
        <taxon>Spiralia</taxon>
        <taxon>Lophotrochozoa</taxon>
        <taxon>Platyhelminthes</taxon>
        <taxon>Monogenea</taxon>
        <taxon>Polyopisthocotylea</taxon>
        <taxon>Polystomatidea</taxon>
        <taxon>Polystomatidae</taxon>
        <taxon>Protopolystoma</taxon>
    </lineage>
</organism>
<feature type="compositionally biased region" description="Basic and acidic residues" evidence="1">
    <location>
        <begin position="44"/>
        <end position="66"/>
    </location>
</feature>
<dbReference type="EMBL" id="CAAALY010057063">
    <property type="protein sequence ID" value="VEL22549.1"/>
    <property type="molecule type" value="Genomic_DNA"/>
</dbReference>
<dbReference type="AlphaFoldDB" id="A0A3S5AFF3"/>
<proteinExistence type="predicted"/>
<dbReference type="Proteomes" id="UP000784294">
    <property type="component" value="Unassembled WGS sequence"/>
</dbReference>
<feature type="region of interest" description="Disordered" evidence="1">
    <location>
        <begin position="44"/>
        <end position="70"/>
    </location>
</feature>
<sequence>MKPPSGGETDIVSPVVFSPAGPSFSHDIRLYSLRAKAAMAAMALHRETERQTDRQTDKKKEREREQYTTGKRTWPEGCALSKWAESGNSCGYD</sequence>
<evidence type="ECO:0000313" key="2">
    <source>
        <dbReference type="EMBL" id="VEL22549.1"/>
    </source>
</evidence>
<gene>
    <name evidence="2" type="ORF">PXEA_LOCUS15989</name>
</gene>
<comment type="caution">
    <text evidence="2">The sequence shown here is derived from an EMBL/GenBank/DDBJ whole genome shotgun (WGS) entry which is preliminary data.</text>
</comment>
<evidence type="ECO:0000256" key="1">
    <source>
        <dbReference type="SAM" id="MobiDB-lite"/>
    </source>
</evidence>
<accession>A0A3S5AFF3</accession>
<reference evidence="2" key="1">
    <citation type="submission" date="2018-11" db="EMBL/GenBank/DDBJ databases">
        <authorList>
            <consortium name="Pathogen Informatics"/>
        </authorList>
    </citation>
    <scope>NUCLEOTIDE SEQUENCE</scope>
</reference>
<name>A0A3S5AFF3_9PLAT</name>
<feature type="region of interest" description="Disordered" evidence="1">
    <location>
        <begin position="1"/>
        <end position="23"/>
    </location>
</feature>